<dbReference type="PANTHER" id="PTHR15481">
    <property type="entry name" value="RIBONUCLEIC ACID BINDING PROTEIN S1"/>
    <property type="match status" value="1"/>
</dbReference>
<feature type="region of interest" description="Disordered" evidence="2">
    <location>
        <begin position="140"/>
        <end position="160"/>
    </location>
</feature>
<dbReference type="Proteomes" id="UP000076727">
    <property type="component" value="Unassembled WGS sequence"/>
</dbReference>
<dbReference type="STRING" id="1314783.A0A165N8Q0"/>
<keyword evidence="3" id="KW-0812">Transmembrane</keyword>
<gene>
    <name evidence="4" type="ORF">DAEQUDRAFT_813357</name>
</gene>
<dbReference type="PANTHER" id="PTHR15481:SF0">
    <property type="entry name" value="LD23870P-RELATED"/>
    <property type="match status" value="1"/>
</dbReference>
<keyword evidence="1" id="KW-0694">RNA-binding</keyword>
<evidence type="ECO:0000256" key="2">
    <source>
        <dbReference type="SAM" id="MobiDB-lite"/>
    </source>
</evidence>
<feature type="compositionally biased region" description="Low complexity" evidence="2">
    <location>
        <begin position="449"/>
        <end position="467"/>
    </location>
</feature>
<evidence type="ECO:0000256" key="3">
    <source>
        <dbReference type="SAM" id="Phobius"/>
    </source>
</evidence>
<sequence>MSDPLSSLFAPSSSSTSASTTTSDTSTSLSTSSSSSTTTTSSSTTSTSTSTSTTTTSSSVSSSSSSSSSSTSSSSLSSSSSSQTSSSSSSSQTSDSSTTSADGGSTSTGTTTTPATTSFITSLSTETSGGSVQVVTRTVPGTSSSQHTGSANNDSTSGGSTSFFQNKGEVAGVFAAVGIVAAIIIVALITHAIRRRRAKKFDDEVANAAAEAAAQAHHAPNFTDDDYGYPEDRTKEYGPYSDTASHGTFNQPPMQPGESYNMAELAHFDPYAAAGGAPGEPYAAAGAAGDPYSAAGAAGVGAAGLNRARSMGQSNTHAATPYNAFAVPQLSTPQNQAYYDNPYGAAAAAQVQQSAPNRHVPTKSVTGTEASLDLLDAAGLGVAAGVGTAAAGANLNRNKSLGANTLATSASEYSSSHAGNNAAYGGYYGSQPPPGARPPSIGDPFAAYHTPSQTAHTQPQQPSPSQSDRVSAVDLPNPFTQASPEPPLLGTKFNSPESTAENGEDDDDEPGPAGGLQNQESRYSLRDEEDYGYGGGRRVLKVANE</sequence>
<evidence type="ECO:0008006" key="6">
    <source>
        <dbReference type="Google" id="ProtNLM"/>
    </source>
</evidence>
<feature type="region of interest" description="Disordered" evidence="2">
    <location>
        <begin position="1"/>
        <end position="117"/>
    </location>
</feature>
<feature type="transmembrane region" description="Helical" evidence="3">
    <location>
        <begin position="170"/>
        <end position="190"/>
    </location>
</feature>
<dbReference type="GO" id="GO:0003723">
    <property type="term" value="F:RNA binding"/>
    <property type="evidence" value="ECO:0007669"/>
    <property type="project" value="UniProtKB-KW"/>
</dbReference>
<evidence type="ECO:0000256" key="1">
    <source>
        <dbReference type="ARBA" id="ARBA00022884"/>
    </source>
</evidence>
<protein>
    <recommendedName>
        <fullName evidence="6">REJ domain-containing protein</fullName>
    </recommendedName>
</protein>
<evidence type="ECO:0000313" key="5">
    <source>
        <dbReference type="Proteomes" id="UP000076727"/>
    </source>
</evidence>
<reference evidence="4 5" key="1">
    <citation type="journal article" date="2016" name="Mol. Biol. Evol.">
        <title>Comparative Genomics of Early-Diverging Mushroom-Forming Fungi Provides Insights into the Origins of Lignocellulose Decay Capabilities.</title>
        <authorList>
            <person name="Nagy L.G."/>
            <person name="Riley R."/>
            <person name="Tritt A."/>
            <person name="Adam C."/>
            <person name="Daum C."/>
            <person name="Floudas D."/>
            <person name="Sun H."/>
            <person name="Yadav J.S."/>
            <person name="Pangilinan J."/>
            <person name="Larsson K.H."/>
            <person name="Matsuura K."/>
            <person name="Barry K."/>
            <person name="Labutti K."/>
            <person name="Kuo R."/>
            <person name="Ohm R.A."/>
            <person name="Bhattacharya S.S."/>
            <person name="Shirouzu T."/>
            <person name="Yoshinaga Y."/>
            <person name="Martin F.M."/>
            <person name="Grigoriev I.V."/>
            <person name="Hibbett D.S."/>
        </authorList>
    </citation>
    <scope>NUCLEOTIDE SEQUENCE [LARGE SCALE GENOMIC DNA]</scope>
    <source>
        <strain evidence="4 5">L-15889</strain>
    </source>
</reference>
<feature type="region of interest" description="Disordered" evidence="2">
    <location>
        <begin position="425"/>
        <end position="545"/>
    </location>
</feature>
<dbReference type="GO" id="GO:0000398">
    <property type="term" value="P:mRNA splicing, via spliceosome"/>
    <property type="evidence" value="ECO:0007669"/>
    <property type="project" value="TreeGrafter"/>
</dbReference>
<keyword evidence="5" id="KW-1185">Reference proteome</keyword>
<accession>A0A165N8Q0</accession>
<keyword evidence="3" id="KW-1133">Transmembrane helix</keyword>
<name>A0A165N8Q0_9APHY</name>
<dbReference type="GO" id="GO:0061574">
    <property type="term" value="C:ASAP complex"/>
    <property type="evidence" value="ECO:0007669"/>
    <property type="project" value="TreeGrafter"/>
</dbReference>
<dbReference type="GO" id="GO:0005737">
    <property type="term" value="C:cytoplasm"/>
    <property type="evidence" value="ECO:0007669"/>
    <property type="project" value="TreeGrafter"/>
</dbReference>
<proteinExistence type="predicted"/>
<keyword evidence="3" id="KW-0472">Membrane</keyword>
<dbReference type="OrthoDB" id="3068832at2759"/>
<dbReference type="GO" id="GO:0005654">
    <property type="term" value="C:nucleoplasm"/>
    <property type="evidence" value="ECO:0007669"/>
    <property type="project" value="TreeGrafter"/>
</dbReference>
<evidence type="ECO:0000313" key="4">
    <source>
        <dbReference type="EMBL" id="KZT66665.1"/>
    </source>
</evidence>
<dbReference type="AlphaFoldDB" id="A0A165N8Q0"/>
<feature type="compositionally biased region" description="Low complexity" evidence="2">
    <location>
        <begin position="12"/>
        <end position="117"/>
    </location>
</feature>
<organism evidence="4 5">
    <name type="scientific">Daedalea quercina L-15889</name>
    <dbReference type="NCBI Taxonomy" id="1314783"/>
    <lineage>
        <taxon>Eukaryota</taxon>
        <taxon>Fungi</taxon>
        <taxon>Dikarya</taxon>
        <taxon>Basidiomycota</taxon>
        <taxon>Agaricomycotina</taxon>
        <taxon>Agaricomycetes</taxon>
        <taxon>Polyporales</taxon>
        <taxon>Fomitopsis</taxon>
    </lineage>
</organism>
<dbReference type="EMBL" id="KV429085">
    <property type="protein sequence ID" value="KZT66665.1"/>
    <property type="molecule type" value="Genomic_DNA"/>
</dbReference>
<feature type="compositionally biased region" description="Polar residues" evidence="2">
    <location>
        <begin position="492"/>
        <end position="501"/>
    </location>
</feature>